<protein>
    <submittedName>
        <fullName evidence="1">Uncharacterized protein</fullName>
    </submittedName>
</protein>
<dbReference type="EMBL" id="GBRH01224830">
    <property type="protein sequence ID" value="JAD73065.1"/>
    <property type="molecule type" value="Transcribed_RNA"/>
</dbReference>
<reference evidence="1" key="1">
    <citation type="submission" date="2014-09" db="EMBL/GenBank/DDBJ databases">
        <authorList>
            <person name="Magalhaes I.L.F."/>
            <person name="Oliveira U."/>
            <person name="Santos F.R."/>
            <person name="Vidigal T.H.D.A."/>
            <person name="Brescovit A.D."/>
            <person name="Santos A.J."/>
        </authorList>
    </citation>
    <scope>NUCLEOTIDE SEQUENCE</scope>
    <source>
        <tissue evidence="1">Shoot tissue taken approximately 20 cm above the soil surface</tissue>
    </source>
</reference>
<sequence length="10" mass="1291">MSLRLKQQRM</sequence>
<name>A0A0A9CI56_ARUDO</name>
<organism evidence="1">
    <name type="scientific">Arundo donax</name>
    <name type="common">Giant reed</name>
    <name type="synonym">Donax arundinaceus</name>
    <dbReference type="NCBI Taxonomy" id="35708"/>
    <lineage>
        <taxon>Eukaryota</taxon>
        <taxon>Viridiplantae</taxon>
        <taxon>Streptophyta</taxon>
        <taxon>Embryophyta</taxon>
        <taxon>Tracheophyta</taxon>
        <taxon>Spermatophyta</taxon>
        <taxon>Magnoliopsida</taxon>
        <taxon>Liliopsida</taxon>
        <taxon>Poales</taxon>
        <taxon>Poaceae</taxon>
        <taxon>PACMAD clade</taxon>
        <taxon>Arundinoideae</taxon>
        <taxon>Arundineae</taxon>
        <taxon>Arundo</taxon>
    </lineage>
</organism>
<proteinExistence type="predicted"/>
<evidence type="ECO:0000313" key="1">
    <source>
        <dbReference type="EMBL" id="JAD73065.1"/>
    </source>
</evidence>
<accession>A0A0A9CI56</accession>
<reference evidence="1" key="2">
    <citation type="journal article" date="2015" name="Data Brief">
        <title>Shoot transcriptome of the giant reed, Arundo donax.</title>
        <authorList>
            <person name="Barrero R.A."/>
            <person name="Guerrero F.D."/>
            <person name="Moolhuijzen P."/>
            <person name="Goolsby J.A."/>
            <person name="Tidwell J."/>
            <person name="Bellgard S.E."/>
            <person name="Bellgard M.I."/>
        </authorList>
    </citation>
    <scope>NUCLEOTIDE SEQUENCE</scope>
    <source>
        <tissue evidence="1">Shoot tissue taken approximately 20 cm above the soil surface</tissue>
    </source>
</reference>